<gene>
    <name evidence="1" type="ORF">FCALED_LOCUS13827</name>
</gene>
<organism evidence="1 2">
    <name type="scientific">Funneliformis caledonium</name>
    <dbReference type="NCBI Taxonomy" id="1117310"/>
    <lineage>
        <taxon>Eukaryota</taxon>
        <taxon>Fungi</taxon>
        <taxon>Fungi incertae sedis</taxon>
        <taxon>Mucoromycota</taxon>
        <taxon>Glomeromycotina</taxon>
        <taxon>Glomeromycetes</taxon>
        <taxon>Glomerales</taxon>
        <taxon>Glomeraceae</taxon>
        <taxon>Funneliformis</taxon>
    </lineage>
</organism>
<reference evidence="1" key="1">
    <citation type="submission" date="2021-06" db="EMBL/GenBank/DDBJ databases">
        <authorList>
            <person name="Kallberg Y."/>
            <person name="Tangrot J."/>
            <person name="Rosling A."/>
        </authorList>
    </citation>
    <scope>NUCLEOTIDE SEQUENCE</scope>
    <source>
        <strain evidence="1">UK204</strain>
    </source>
</reference>
<keyword evidence="2" id="KW-1185">Reference proteome</keyword>
<evidence type="ECO:0000313" key="2">
    <source>
        <dbReference type="Proteomes" id="UP000789570"/>
    </source>
</evidence>
<sequence>MNTQEEILNDYQWSRQFLLFQFGGSAKMCPGRNCGYGIEELIN</sequence>
<dbReference type="AlphaFoldDB" id="A0A9N9HWK9"/>
<proteinExistence type="predicted"/>
<dbReference type="EMBL" id="CAJVPQ010008687">
    <property type="protein sequence ID" value="CAG8708953.1"/>
    <property type="molecule type" value="Genomic_DNA"/>
</dbReference>
<protein>
    <submittedName>
        <fullName evidence="1">4615_t:CDS:1</fullName>
    </submittedName>
</protein>
<name>A0A9N9HWK9_9GLOM</name>
<dbReference type="Proteomes" id="UP000789570">
    <property type="component" value="Unassembled WGS sequence"/>
</dbReference>
<accession>A0A9N9HWK9</accession>
<comment type="caution">
    <text evidence="1">The sequence shown here is derived from an EMBL/GenBank/DDBJ whole genome shotgun (WGS) entry which is preliminary data.</text>
</comment>
<evidence type="ECO:0000313" key="1">
    <source>
        <dbReference type="EMBL" id="CAG8708953.1"/>
    </source>
</evidence>